<keyword evidence="1" id="KW-0472">Membrane</keyword>
<keyword evidence="1" id="KW-0812">Transmembrane</keyword>
<feature type="transmembrane region" description="Helical" evidence="1">
    <location>
        <begin position="52"/>
        <end position="71"/>
    </location>
</feature>
<name>A0A0B5IYS2_9VIRU</name>
<dbReference type="KEGG" id="vg:23462955"/>
<keyword evidence="1" id="KW-1133">Transmembrane helix</keyword>
<dbReference type="GeneID" id="23462955"/>
<sequence>MIHIFSHNWTCLFLFVYLLFVVVMVSLSFFWLKIFFLFSVWAGLSVYCDDPTHAFLFFFFCFGQSLACLGCRSSLFFSPFLVVSGEGHGLAGFWRARWPTFGLAGMCACVRARAPGRSSRVAIASGPRLPSPLIHASTAG</sequence>
<evidence type="ECO:0000313" key="3">
    <source>
        <dbReference type="Proteomes" id="UP000202511"/>
    </source>
</evidence>
<accession>A0A0B5IYS2</accession>
<evidence type="ECO:0000313" key="2">
    <source>
        <dbReference type="EMBL" id="AJF98038.1"/>
    </source>
</evidence>
<organism evidence="2 3">
    <name type="scientific">Pandoravirus inopinatum</name>
    <dbReference type="NCBI Taxonomy" id="1605721"/>
    <lineage>
        <taxon>Viruses</taxon>
        <taxon>Pandoravirus</taxon>
    </lineage>
</organism>
<proteinExistence type="predicted"/>
<protein>
    <submittedName>
        <fullName evidence="2">Uncharacterized protein</fullName>
    </submittedName>
</protein>
<dbReference type="RefSeq" id="YP_009120273.1">
    <property type="nucleotide sequence ID" value="NC_026440.1"/>
</dbReference>
<feature type="transmembrane region" description="Helical" evidence="1">
    <location>
        <begin position="12"/>
        <end position="32"/>
    </location>
</feature>
<dbReference type="EMBL" id="KP136319">
    <property type="protein sequence ID" value="AJF98038.1"/>
    <property type="molecule type" value="Genomic_DNA"/>
</dbReference>
<reference evidence="2 3" key="1">
    <citation type="journal article" date="2015" name="Parasitol. Res.">
        <title>Viruses in close associations with free-living amoebae.</title>
        <authorList>
            <person name="Scheid P."/>
        </authorList>
    </citation>
    <scope>NUCLEOTIDE SEQUENCE [LARGE SCALE GENOMIC DNA]</scope>
    <source>
        <strain evidence="2">KlaHel</strain>
    </source>
</reference>
<evidence type="ECO:0000256" key="1">
    <source>
        <dbReference type="SAM" id="Phobius"/>
    </source>
</evidence>
<dbReference type="Proteomes" id="UP000202511">
    <property type="component" value="Segment"/>
</dbReference>